<feature type="compositionally biased region" description="Basic and acidic residues" evidence="1">
    <location>
        <begin position="45"/>
        <end position="58"/>
    </location>
</feature>
<name>A0A6I8PKI7_ORNAN</name>
<dbReference type="Ensembl" id="ENSOANT00000066115.1">
    <property type="protein sequence ID" value="ENSOANP00000052882.1"/>
    <property type="gene ID" value="ENSOANG00000045644.1"/>
</dbReference>
<protein>
    <recommendedName>
        <fullName evidence="2">DUF4637 domain-containing protein</fullName>
    </recommendedName>
</protein>
<reference evidence="3" key="2">
    <citation type="submission" date="2025-08" db="UniProtKB">
        <authorList>
            <consortium name="Ensembl"/>
        </authorList>
    </citation>
    <scope>IDENTIFICATION</scope>
    <source>
        <strain evidence="3">Glennie</strain>
    </source>
</reference>
<feature type="region of interest" description="Disordered" evidence="1">
    <location>
        <begin position="103"/>
        <end position="124"/>
    </location>
</feature>
<dbReference type="GeneTree" id="ENSGT00390000007830"/>
<feature type="region of interest" description="Disordered" evidence="1">
    <location>
        <begin position="1"/>
        <end position="83"/>
    </location>
</feature>
<feature type="domain" description="DUF4637" evidence="2">
    <location>
        <begin position="119"/>
        <end position="159"/>
    </location>
</feature>
<dbReference type="Pfam" id="PF15470">
    <property type="entry name" value="DUF4637"/>
    <property type="match status" value="1"/>
</dbReference>
<keyword evidence="4" id="KW-1185">Reference proteome</keyword>
<evidence type="ECO:0000313" key="4">
    <source>
        <dbReference type="Proteomes" id="UP000002279"/>
    </source>
</evidence>
<evidence type="ECO:0000256" key="1">
    <source>
        <dbReference type="SAM" id="MobiDB-lite"/>
    </source>
</evidence>
<dbReference type="PANTHER" id="PTHR37878:SF1">
    <property type="entry name" value="DUF4637 DOMAIN-CONTAINING PROTEIN"/>
    <property type="match status" value="1"/>
</dbReference>
<dbReference type="InterPro" id="IPR029174">
    <property type="entry name" value="DUF4637"/>
</dbReference>
<feature type="compositionally biased region" description="Acidic residues" evidence="1">
    <location>
        <begin position="1"/>
        <end position="44"/>
    </location>
</feature>
<dbReference type="OMA" id="EILFCGK"/>
<feature type="region of interest" description="Disordered" evidence="1">
    <location>
        <begin position="162"/>
        <end position="205"/>
    </location>
</feature>
<proteinExistence type="predicted"/>
<reference evidence="3" key="3">
    <citation type="submission" date="2025-09" db="UniProtKB">
        <authorList>
            <consortium name="Ensembl"/>
        </authorList>
    </citation>
    <scope>IDENTIFICATION</scope>
    <source>
        <strain evidence="3">Glennie</strain>
    </source>
</reference>
<dbReference type="Bgee" id="ENSOANG00000045644">
    <property type="expression patterns" value="Expressed in testis and 4 other cell types or tissues"/>
</dbReference>
<reference evidence="3 4" key="1">
    <citation type="journal article" date="2008" name="Nature">
        <title>Genome analysis of the platypus reveals unique signatures of evolution.</title>
        <authorList>
            <person name="Warren W.C."/>
            <person name="Hillier L.W."/>
            <person name="Marshall Graves J.A."/>
            <person name="Birney E."/>
            <person name="Ponting C.P."/>
            <person name="Grutzner F."/>
            <person name="Belov K."/>
            <person name="Miller W."/>
            <person name="Clarke L."/>
            <person name="Chinwalla A.T."/>
            <person name="Yang S.P."/>
            <person name="Heger A."/>
            <person name="Locke D.P."/>
            <person name="Miethke P."/>
            <person name="Waters P.D."/>
            <person name="Veyrunes F."/>
            <person name="Fulton L."/>
            <person name="Fulton B."/>
            <person name="Graves T."/>
            <person name="Wallis J."/>
            <person name="Puente X.S."/>
            <person name="Lopez-Otin C."/>
            <person name="Ordonez G.R."/>
            <person name="Eichler E.E."/>
            <person name="Chen L."/>
            <person name="Cheng Z."/>
            <person name="Deakin J.E."/>
            <person name="Alsop A."/>
            <person name="Thompson K."/>
            <person name="Kirby P."/>
            <person name="Papenfuss A.T."/>
            <person name="Wakefield M.J."/>
            <person name="Olender T."/>
            <person name="Lancet D."/>
            <person name="Huttley G.A."/>
            <person name="Smit A.F."/>
            <person name="Pask A."/>
            <person name="Temple-Smith P."/>
            <person name="Batzer M.A."/>
            <person name="Walker J.A."/>
            <person name="Konkel M.K."/>
            <person name="Harris R.S."/>
            <person name="Whittington C.M."/>
            <person name="Wong E.S."/>
            <person name="Gemmell N.J."/>
            <person name="Buschiazzo E."/>
            <person name="Vargas Jentzsch I.M."/>
            <person name="Merkel A."/>
            <person name="Schmitz J."/>
            <person name="Zemann A."/>
            <person name="Churakov G."/>
            <person name="Kriegs J.O."/>
            <person name="Brosius J."/>
            <person name="Murchison E.P."/>
            <person name="Sachidanandam R."/>
            <person name="Smith C."/>
            <person name="Hannon G.J."/>
            <person name="Tsend-Ayush E."/>
            <person name="McMillan D."/>
            <person name="Attenborough R."/>
            <person name="Rens W."/>
            <person name="Ferguson-Smith M."/>
            <person name="Lefevre C.M."/>
            <person name="Sharp J.A."/>
            <person name="Nicholas K.R."/>
            <person name="Ray D.A."/>
            <person name="Kube M."/>
            <person name="Reinhardt R."/>
            <person name="Pringle T.H."/>
            <person name="Taylor J."/>
            <person name="Jones R.C."/>
            <person name="Nixon B."/>
            <person name="Dacheux J.L."/>
            <person name="Niwa H."/>
            <person name="Sekita Y."/>
            <person name="Huang X."/>
            <person name="Stark A."/>
            <person name="Kheradpour P."/>
            <person name="Kellis M."/>
            <person name="Flicek P."/>
            <person name="Chen Y."/>
            <person name="Webber C."/>
            <person name="Hardison R."/>
            <person name="Nelson J."/>
            <person name="Hallsworth-Pepin K."/>
            <person name="Delehaunty K."/>
            <person name="Markovic C."/>
            <person name="Minx P."/>
            <person name="Feng Y."/>
            <person name="Kremitzki C."/>
            <person name="Mitreva M."/>
            <person name="Glasscock J."/>
            <person name="Wylie T."/>
            <person name="Wohldmann P."/>
            <person name="Thiru P."/>
            <person name="Nhan M.N."/>
            <person name="Pohl C.S."/>
            <person name="Smith S.M."/>
            <person name="Hou S."/>
            <person name="Nefedov M."/>
            <person name="de Jong P.J."/>
            <person name="Renfree M.B."/>
            <person name="Mardis E.R."/>
            <person name="Wilson R.K."/>
        </authorList>
    </citation>
    <scope>NUCLEOTIDE SEQUENCE [LARGE SCALE GENOMIC DNA]</scope>
    <source>
        <strain evidence="3 4">Glennie</strain>
    </source>
</reference>
<accession>A0A6I8PKI7</accession>
<dbReference type="InParanoid" id="A0A6I8PKI7"/>
<organism evidence="3 4">
    <name type="scientific">Ornithorhynchus anatinus</name>
    <name type="common">Duckbill platypus</name>
    <dbReference type="NCBI Taxonomy" id="9258"/>
    <lineage>
        <taxon>Eukaryota</taxon>
        <taxon>Metazoa</taxon>
        <taxon>Chordata</taxon>
        <taxon>Craniata</taxon>
        <taxon>Vertebrata</taxon>
        <taxon>Euteleostomi</taxon>
        <taxon>Mammalia</taxon>
        <taxon>Monotremata</taxon>
        <taxon>Ornithorhynchidae</taxon>
        <taxon>Ornithorhynchus</taxon>
    </lineage>
</organism>
<dbReference type="FunCoup" id="A0A6I8PKI7">
    <property type="interactions" value="2"/>
</dbReference>
<dbReference type="PANTHER" id="PTHR37878">
    <property type="entry name" value="HYPOTHETICAL PROTEIN LOC689039"/>
    <property type="match status" value="1"/>
</dbReference>
<dbReference type="AlphaFoldDB" id="A0A6I8PKI7"/>
<sequence>MEEGREDDPLDPEGREEEEEEEEEEEGEEEEEEDHQEDREEQEADAERWPGEPAKPGEDDTVSYLPLRQASSTEEGAEAEPVLRRSESGFWTWLSPLSLLSSLGSASDRKRSPLGSELCSLEKPRPPGCVCPRCEILFCGKCETLHSDPAYVEHCVLAHDQGEDRGPPGLGRSVGRSYPSSAHRVQGREAVPGQRRDVGEGSAAG</sequence>
<evidence type="ECO:0000259" key="2">
    <source>
        <dbReference type="Pfam" id="PF15470"/>
    </source>
</evidence>
<evidence type="ECO:0000313" key="3">
    <source>
        <dbReference type="Ensembl" id="ENSOANP00000052882.1"/>
    </source>
</evidence>
<dbReference type="Proteomes" id="UP000002279">
    <property type="component" value="Chromosome 17"/>
</dbReference>